<keyword evidence="1" id="KW-0472">Membrane</keyword>
<accession>A0A5A7PH97</accession>
<dbReference type="AlphaFoldDB" id="A0A5A7PH97"/>
<comment type="caution">
    <text evidence="2">The sequence shown here is derived from an EMBL/GenBank/DDBJ whole genome shotgun (WGS) entry which is preliminary data.</text>
</comment>
<organism evidence="2 3">
    <name type="scientific">Striga asiatica</name>
    <name type="common">Asiatic witchweed</name>
    <name type="synonym">Buchnera asiatica</name>
    <dbReference type="NCBI Taxonomy" id="4170"/>
    <lineage>
        <taxon>Eukaryota</taxon>
        <taxon>Viridiplantae</taxon>
        <taxon>Streptophyta</taxon>
        <taxon>Embryophyta</taxon>
        <taxon>Tracheophyta</taxon>
        <taxon>Spermatophyta</taxon>
        <taxon>Magnoliopsida</taxon>
        <taxon>eudicotyledons</taxon>
        <taxon>Gunneridae</taxon>
        <taxon>Pentapetalae</taxon>
        <taxon>asterids</taxon>
        <taxon>lamiids</taxon>
        <taxon>Lamiales</taxon>
        <taxon>Orobanchaceae</taxon>
        <taxon>Buchnereae</taxon>
        <taxon>Striga</taxon>
    </lineage>
</organism>
<dbReference type="Proteomes" id="UP000325081">
    <property type="component" value="Unassembled WGS sequence"/>
</dbReference>
<keyword evidence="1" id="KW-0812">Transmembrane</keyword>
<keyword evidence="3" id="KW-1185">Reference proteome</keyword>
<feature type="transmembrane region" description="Helical" evidence="1">
    <location>
        <begin position="75"/>
        <end position="94"/>
    </location>
</feature>
<gene>
    <name evidence="2" type="ORF">STAS_08052</name>
</gene>
<evidence type="ECO:0000256" key="1">
    <source>
        <dbReference type="SAM" id="Phobius"/>
    </source>
</evidence>
<proteinExistence type="predicted"/>
<evidence type="ECO:0000313" key="2">
    <source>
        <dbReference type="EMBL" id="GER32006.1"/>
    </source>
</evidence>
<protein>
    <submittedName>
        <fullName evidence="2">Cyclin A1</fullName>
    </submittedName>
</protein>
<sequence length="104" mass="12491">MESDLSSYLKFEKKAPTTKCYLRLALLYCHWNAWPTILPSYHFWKVDNLRMLCWGYKKGSSKFNAVFFLKKNKKISLSSFFFLFLVDILSLLFFRPNCFKNHDL</sequence>
<name>A0A5A7PH97_STRAF</name>
<feature type="transmembrane region" description="Helical" evidence="1">
    <location>
        <begin position="21"/>
        <end position="44"/>
    </location>
</feature>
<keyword evidence="1" id="KW-1133">Transmembrane helix</keyword>
<evidence type="ECO:0000313" key="3">
    <source>
        <dbReference type="Proteomes" id="UP000325081"/>
    </source>
</evidence>
<reference evidence="3" key="1">
    <citation type="journal article" date="2019" name="Curr. Biol.">
        <title>Genome Sequence of Striga asiatica Provides Insight into the Evolution of Plant Parasitism.</title>
        <authorList>
            <person name="Yoshida S."/>
            <person name="Kim S."/>
            <person name="Wafula E.K."/>
            <person name="Tanskanen J."/>
            <person name="Kim Y.M."/>
            <person name="Honaas L."/>
            <person name="Yang Z."/>
            <person name="Spallek T."/>
            <person name="Conn C.E."/>
            <person name="Ichihashi Y."/>
            <person name="Cheong K."/>
            <person name="Cui S."/>
            <person name="Der J.P."/>
            <person name="Gundlach H."/>
            <person name="Jiao Y."/>
            <person name="Hori C."/>
            <person name="Ishida J.K."/>
            <person name="Kasahara H."/>
            <person name="Kiba T."/>
            <person name="Kim M.S."/>
            <person name="Koo N."/>
            <person name="Laohavisit A."/>
            <person name="Lee Y.H."/>
            <person name="Lumba S."/>
            <person name="McCourt P."/>
            <person name="Mortimer J.C."/>
            <person name="Mutuku J.M."/>
            <person name="Nomura T."/>
            <person name="Sasaki-Sekimoto Y."/>
            <person name="Seto Y."/>
            <person name="Wang Y."/>
            <person name="Wakatake T."/>
            <person name="Sakakibara H."/>
            <person name="Demura T."/>
            <person name="Yamaguchi S."/>
            <person name="Yoneyama K."/>
            <person name="Manabe R.I."/>
            <person name="Nelson D.C."/>
            <person name="Schulman A.H."/>
            <person name="Timko M.P."/>
            <person name="dePamphilis C.W."/>
            <person name="Choi D."/>
            <person name="Shirasu K."/>
        </authorList>
    </citation>
    <scope>NUCLEOTIDE SEQUENCE [LARGE SCALE GENOMIC DNA]</scope>
    <source>
        <strain evidence="3">cv. UVA1</strain>
    </source>
</reference>
<dbReference type="EMBL" id="BKCP01004528">
    <property type="protein sequence ID" value="GER32006.1"/>
    <property type="molecule type" value="Genomic_DNA"/>
</dbReference>